<dbReference type="GO" id="GO:0019301">
    <property type="term" value="P:rhamnose catabolic process"/>
    <property type="evidence" value="ECO:0007669"/>
    <property type="project" value="TreeGrafter"/>
</dbReference>
<dbReference type="EMBL" id="CAEZUM010000122">
    <property type="protein sequence ID" value="CAB4609223.1"/>
    <property type="molecule type" value="Genomic_DNA"/>
</dbReference>
<dbReference type="EMBL" id="CAFAAN010000018">
    <property type="protein sequence ID" value="CAB4811629.1"/>
    <property type="molecule type" value="Genomic_DNA"/>
</dbReference>
<protein>
    <submittedName>
        <fullName evidence="4">Unannotated protein</fullName>
    </submittedName>
</protein>
<dbReference type="Gene3D" id="3.30.70.100">
    <property type="match status" value="1"/>
</dbReference>
<dbReference type="PANTHER" id="PTHR34389:SF2">
    <property type="entry name" value="L-RHAMNOSE MUTAROTASE"/>
    <property type="match status" value="1"/>
</dbReference>
<proteinExistence type="predicted"/>
<dbReference type="AlphaFoldDB" id="A0A6J7NPF6"/>
<dbReference type="SUPFAM" id="SSF54909">
    <property type="entry name" value="Dimeric alpha+beta barrel"/>
    <property type="match status" value="1"/>
</dbReference>
<evidence type="ECO:0000313" key="4">
    <source>
        <dbReference type="EMBL" id="CAB4995041.1"/>
    </source>
</evidence>
<evidence type="ECO:0000313" key="3">
    <source>
        <dbReference type="EMBL" id="CAB4811629.1"/>
    </source>
</evidence>
<name>A0A6J7NPF6_9ZZZZ</name>
<organism evidence="4">
    <name type="scientific">freshwater metagenome</name>
    <dbReference type="NCBI Taxonomy" id="449393"/>
    <lineage>
        <taxon>unclassified sequences</taxon>
        <taxon>metagenomes</taxon>
        <taxon>ecological metagenomes</taxon>
    </lineage>
</organism>
<evidence type="ECO:0000313" key="2">
    <source>
        <dbReference type="EMBL" id="CAB4682714.1"/>
    </source>
</evidence>
<dbReference type="InterPro" id="IPR008000">
    <property type="entry name" value="Rham/fucose_mutarotase"/>
</dbReference>
<gene>
    <name evidence="1" type="ORF">UFOPK1824_01241</name>
    <name evidence="2" type="ORF">UFOPK2340_01217</name>
    <name evidence="3" type="ORF">UFOPK3027_01372</name>
    <name evidence="4" type="ORF">UFOPK3982_01421</name>
</gene>
<dbReference type="GO" id="GO:0016857">
    <property type="term" value="F:racemase and epimerase activity, acting on carbohydrates and derivatives"/>
    <property type="evidence" value="ECO:0007669"/>
    <property type="project" value="InterPro"/>
</dbReference>
<accession>A0A6J7NPF6</accession>
<dbReference type="EMBL" id="CAFBOO010000021">
    <property type="protein sequence ID" value="CAB4995041.1"/>
    <property type="molecule type" value="Genomic_DNA"/>
</dbReference>
<dbReference type="EMBL" id="CAEZXC010000094">
    <property type="protein sequence ID" value="CAB4682714.1"/>
    <property type="molecule type" value="Genomic_DNA"/>
</dbReference>
<reference evidence="4" key="1">
    <citation type="submission" date="2020-05" db="EMBL/GenBank/DDBJ databases">
        <authorList>
            <person name="Chiriac C."/>
            <person name="Salcher M."/>
            <person name="Ghai R."/>
            <person name="Kavagutti S V."/>
        </authorList>
    </citation>
    <scope>NUCLEOTIDE SEQUENCE</scope>
</reference>
<sequence>MDMKADVAKAAITRTMWRKKLDPTKVDEYIDRHENIWPELYAAIKEQGVKNYSIFIDGDECIGYLEHENIAEHARANAVPTQLSIDWEASMRPLSADKISEDQGMRRDLKLVFYVE</sequence>
<dbReference type="Pfam" id="PF05336">
    <property type="entry name" value="rhaM"/>
    <property type="match status" value="1"/>
</dbReference>
<dbReference type="PANTHER" id="PTHR34389">
    <property type="entry name" value="L-RHAMNOSE MUTAROTASE"/>
    <property type="match status" value="1"/>
</dbReference>
<evidence type="ECO:0000313" key="1">
    <source>
        <dbReference type="EMBL" id="CAB4609223.1"/>
    </source>
</evidence>
<dbReference type="InterPro" id="IPR011008">
    <property type="entry name" value="Dimeric_a/b-barrel"/>
</dbReference>